<organism evidence="10 11">
    <name type="scientific">Marinobacter qingdaonensis</name>
    <dbReference type="NCBI Taxonomy" id="3108486"/>
    <lineage>
        <taxon>Bacteria</taxon>
        <taxon>Pseudomonadati</taxon>
        <taxon>Pseudomonadota</taxon>
        <taxon>Gammaproteobacteria</taxon>
        <taxon>Pseudomonadales</taxon>
        <taxon>Marinobacteraceae</taxon>
        <taxon>Marinobacter</taxon>
    </lineage>
</organism>
<evidence type="ECO:0000256" key="6">
    <source>
        <dbReference type="ARBA" id="ARBA00022777"/>
    </source>
</evidence>
<gene>
    <name evidence="10" type="ORF">U5822_07125</name>
</gene>
<dbReference type="SMART" id="SM00388">
    <property type="entry name" value="HisKA"/>
    <property type="match status" value="1"/>
</dbReference>
<dbReference type="PROSITE" id="PS50109">
    <property type="entry name" value="HIS_KIN"/>
    <property type="match status" value="1"/>
</dbReference>
<comment type="subcellular location">
    <subcellularLocation>
        <location evidence="2">Membrane</location>
    </subcellularLocation>
</comment>
<dbReference type="SMART" id="SM00387">
    <property type="entry name" value="HATPase_c"/>
    <property type="match status" value="1"/>
</dbReference>
<evidence type="ECO:0000256" key="7">
    <source>
        <dbReference type="SAM" id="Phobius"/>
    </source>
</evidence>
<feature type="domain" description="HAMP" evidence="9">
    <location>
        <begin position="183"/>
        <end position="236"/>
    </location>
</feature>
<name>A0ABU5NXB7_9GAMM</name>
<keyword evidence="7" id="KW-0472">Membrane</keyword>
<evidence type="ECO:0000259" key="9">
    <source>
        <dbReference type="PROSITE" id="PS50885"/>
    </source>
</evidence>
<keyword evidence="4" id="KW-0597">Phosphoprotein</keyword>
<evidence type="ECO:0000256" key="1">
    <source>
        <dbReference type="ARBA" id="ARBA00000085"/>
    </source>
</evidence>
<dbReference type="Pfam" id="PF02518">
    <property type="entry name" value="HATPase_c"/>
    <property type="match status" value="1"/>
</dbReference>
<dbReference type="CDD" id="cd06225">
    <property type="entry name" value="HAMP"/>
    <property type="match status" value="1"/>
</dbReference>
<reference evidence="10 11" key="1">
    <citation type="submission" date="2023-12" db="EMBL/GenBank/DDBJ databases">
        <title>Marinobacter qingdaonensis sp. nov., isolated from the intertidal sediment of Qingdao, PR China.</title>
        <authorList>
            <person name="Li Y."/>
        </authorList>
    </citation>
    <scope>NUCLEOTIDE SEQUENCE [LARGE SCALE GENOMIC DNA]</scope>
    <source>
        <strain evidence="10 11">ASW11-75</strain>
    </source>
</reference>
<feature type="transmembrane region" description="Helical" evidence="7">
    <location>
        <begin position="16"/>
        <end position="38"/>
    </location>
</feature>
<dbReference type="SMART" id="SM00304">
    <property type="entry name" value="HAMP"/>
    <property type="match status" value="1"/>
</dbReference>
<comment type="caution">
    <text evidence="10">The sequence shown here is derived from an EMBL/GenBank/DDBJ whole genome shotgun (WGS) entry which is preliminary data.</text>
</comment>
<dbReference type="Pfam" id="PF17152">
    <property type="entry name" value="CHASE8"/>
    <property type="match status" value="1"/>
</dbReference>
<sequence>MSNRWRWQYWPLKAKLVFLTLSISTLGILLVCTSLIVVENRTYEEQLESELMVLSGILAEQSAAALLFEDSQQLATIISSLRKIETIEQVCVYNTAGDVMAELNSATSATCPNLATPPEVGFVGDYYRLLEPVTLDGDTVGQLYLMSRLEVLREHIRTFILMAFTIGLTIQVALVWVAFRLQRLVSEPISELSSAAEQIAVNHDYSIRVPVYGKDELGRLGNAFNEMIGTIEHQNRKILASRDELERTVADRTSELSLANRELEAFSFSVSHDLRQPLRAIEGFGQALEEDCRGQLNDTGLDYLSRIRAATVRMGGLIDGLLVLSRVSRQAMEIQKHDLSAILEEIVEELHATSDDRPTEVTIQPGIEVVGDGRMLRIAFQNLLANAWKYSSKADIRKIDVSACESHGSITVAIRDNGVGFDMKYVDKLFVAFNRLHTPAEFSGTGLGLATVDRVVRRHFGEVYAESSVDNGACFYVKFPASVQK</sequence>
<dbReference type="EMBL" id="JAYDCJ010000003">
    <property type="protein sequence ID" value="MEA1080436.1"/>
    <property type="molecule type" value="Genomic_DNA"/>
</dbReference>
<dbReference type="PANTHER" id="PTHR42878:SF15">
    <property type="entry name" value="BACTERIOPHYTOCHROME"/>
    <property type="match status" value="1"/>
</dbReference>
<dbReference type="InterPro" id="IPR003594">
    <property type="entry name" value="HATPase_dom"/>
</dbReference>
<keyword evidence="5" id="KW-0808">Transferase</keyword>
<comment type="catalytic activity">
    <reaction evidence="1">
        <text>ATP + protein L-histidine = ADP + protein N-phospho-L-histidine.</text>
        <dbReference type="EC" id="2.7.13.3"/>
    </reaction>
</comment>
<dbReference type="Gene3D" id="1.10.287.130">
    <property type="match status" value="1"/>
</dbReference>
<dbReference type="Pfam" id="PF00512">
    <property type="entry name" value="HisKA"/>
    <property type="match status" value="1"/>
</dbReference>
<dbReference type="InterPro" id="IPR004358">
    <property type="entry name" value="Sig_transdc_His_kin-like_C"/>
</dbReference>
<dbReference type="InterPro" id="IPR005467">
    <property type="entry name" value="His_kinase_dom"/>
</dbReference>
<dbReference type="GO" id="GO:0005524">
    <property type="term" value="F:ATP binding"/>
    <property type="evidence" value="ECO:0007669"/>
    <property type="project" value="UniProtKB-KW"/>
</dbReference>
<dbReference type="PRINTS" id="PR00344">
    <property type="entry name" value="BCTRLSENSOR"/>
</dbReference>
<dbReference type="SUPFAM" id="SSF158472">
    <property type="entry name" value="HAMP domain-like"/>
    <property type="match status" value="1"/>
</dbReference>
<dbReference type="EC" id="2.7.13.3" evidence="3"/>
<dbReference type="PANTHER" id="PTHR42878">
    <property type="entry name" value="TWO-COMPONENT HISTIDINE KINASE"/>
    <property type="match status" value="1"/>
</dbReference>
<dbReference type="InterPro" id="IPR036890">
    <property type="entry name" value="HATPase_C_sf"/>
</dbReference>
<dbReference type="RefSeq" id="WP_322854939.1">
    <property type="nucleotide sequence ID" value="NZ_JAYDCJ010000003.1"/>
</dbReference>
<dbReference type="Gene3D" id="6.10.340.10">
    <property type="match status" value="1"/>
</dbReference>
<proteinExistence type="predicted"/>
<keyword evidence="10" id="KW-0547">Nucleotide-binding</keyword>
<dbReference type="CDD" id="cd00082">
    <property type="entry name" value="HisKA"/>
    <property type="match status" value="1"/>
</dbReference>
<dbReference type="PROSITE" id="PS50885">
    <property type="entry name" value="HAMP"/>
    <property type="match status" value="1"/>
</dbReference>
<evidence type="ECO:0000313" key="11">
    <source>
        <dbReference type="Proteomes" id="UP001305746"/>
    </source>
</evidence>
<dbReference type="InterPro" id="IPR050351">
    <property type="entry name" value="BphY/WalK/GraS-like"/>
</dbReference>
<evidence type="ECO:0000313" key="10">
    <source>
        <dbReference type="EMBL" id="MEA1080436.1"/>
    </source>
</evidence>
<evidence type="ECO:0000256" key="4">
    <source>
        <dbReference type="ARBA" id="ARBA00022553"/>
    </source>
</evidence>
<keyword evidence="6" id="KW-0418">Kinase</keyword>
<dbReference type="InterPro" id="IPR003660">
    <property type="entry name" value="HAMP_dom"/>
</dbReference>
<dbReference type="Proteomes" id="UP001305746">
    <property type="component" value="Unassembled WGS sequence"/>
</dbReference>
<evidence type="ECO:0000256" key="5">
    <source>
        <dbReference type="ARBA" id="ARBA00022679"/>
    </source>
</evidence>
<keyword evidence="11" id="KW-1185">Reference proteome</keyword>
<accession>A0ABU5NXB7</accession>
<dbReference type="InterPro" id="IPR036097">
    <property type="entry name" value="HisK_dim/P_sf"/>
</dbReference>
<dbReference type="InterPro" id="IPR003661">
    <property type="entry name" value="HisK_dim/P_dom"/>
</dbReference>
<evidence type="ECO:0000256" key="3">
    <source>
        <dbReference type="ARBA" id="ARBA00012438"/>
    </source>
</evidence>
<dbReference type="Pfam" id="PF00672">
    <property type="entry name" value="HAMP"/>
    <property type="match status" value="1"/>
</dbReference>
<protein>
    <recommendedName>
        <fullName evidence="3">histidine kinase</fullName>
        <ecNumber evidence="3">2.7.13.3</ecNumber>
    </recommendedName>
</protein>
<dbReference type="SUPFAM" id="SSF47384">
    <property type="entry name" value="Homodimeric domain of signal transducing histidine kinase"/>
    <property type="match status" value="1"/>
</dbReference>
<keyword evidence="10" id="KW-0067">ATP-binding</keyword>
<dbReference type="InterPro" id="IPR033417">
    <property type="entry name" value="CHASE8"/>
</dbReference>
<feature type="transmembrane region" description="Helical" evidence="7">
    <location>
        <begin position="158"/>
        <end position="179"/>
    </location>
</feature>
<keyword evidence="7" id="KW-0812">Transmembrane</keyword>
<keyword evidence="7" id="KW-1133">Transmembrane helix</keyword>
<evidence type="ECO:0000256" key="2">
    <source>
        <dbReference type="ARBA" id="ARBA00004370"/>
    </source>
</evidence>
<feature type="domain" description="Histidine kinase" evidence="8">
    <location>
        <begin position="269"/>
        <end position="483"/>
    </location>
</feature>
<dbReference type="SUPFAM" id="SSF55874">
    <property type="entry name" value="ATPase domain of HSP90 chaperone/DNA topoisomerase II/histidine kinase"/>
    <property type="match status" value="1"/>
</dbReference>
<dbReference type="Gene3D" id="3.30.565.10">
    <property type="entry name" value="Histidine kinase-like ATPase, C-terminal domain"/>
    <property type="match status" value="1"/>
</dbReference>
<evidence type="ECO:0000259" key="8">
    <source>
        <dbReference type="PROSITE" id="PS50109"/>
    </source>
</evidence>